<name>A0ABQ7FSC5_DUNSA</name>
<feature type="region of interest" description="Disordered" evidence="1">
    <location>
        <begin position="15"/>
        <end position="41"/>
    </location>
</feature>
<dbReference type="EMBL" id="MU072918">
    <property type="protein sequence ID" value="KAF5825471.1"/>
    <property type="molecule type" value="Genomic_DNA"/>
</dbReference>
<accession>A0ABQ7FSC5</accession>
<evidence type="ECO:0000313" key="2">
    <source>
        <dbReference type="EMBL" id="KAF5825471.1"/>
    </source>
</evidence>
<organism evidence="2 3">
    <name type="scientific">Dunaliella salina</name>
    <name type="common">Green alga</name>
    <name type="synonym">Protococcus salinus</name>
    <dbReference type="NCBI Taxonomy" id="3046"/>
    <lineage>
        <taxon>Eukaryota</taxon>
        <taxon>Viridiplantae</taxon>
        <taxon>Chlorophyta</taxon>
        <taxon>core chlorophytes</taxon>
        <taxon>Chlorophyceae</taxon>
        <taxon>CS clade</taxon>
        <taxon>Chlamydomonadales</taxon>
        <taxon>Dunaliellaceae</taxon>
        <taxon>Dunaliella</taxon>
    </lineage>
</organism>
<evidence type="ECO:0000256" key="1">
    <source>
        <dbReference type="SAM" id="MobiDB-lite"/>
    </source>
</evidence>
<dbReference type="Proteomes" id="UP000815325">
    <property type="component" value="Unassembled WGS sequence"/>
</dbReference>
<protein>
    <submittedName>
        <fullName evidence="2">Uncharacterized protein</fullName>
    </submittedName>
</protein>
<comment type="caution">
    <text evidence="2">The sequence shown here is derived from an EMBL/GenBank/DDBJ whole genome shotgun (WGS) entry which is preliminary data.</text>
</comment>
<reference evidence="2" key="1">
    <citation type="submission" date="2017-08" db="EMBL/GenBank/DDBJ databases">
        <authorList>
            <person name="Polle J.E."/>
            <person name="Barry K."/>
            <person name="Cushman J."/>
            <person name="Schmutz J."/>
            <person name="Tran D."/>
            <person name="Hathwaick L.T."/>
            <person name="Yim W.C."/>
            <person name="Jenkins J."/>
            <person name="Mckie-Krisberg Z.M."/>
            <person name="Prochnik S."/>
            <person name="Lindquist E."/>
            <person name="Dockter R.B."/>
            <person name="Adam C."/>
            <person name="Molina H."/>
            <person name="Bunkerborg J."/>
            <person name="Jin E."/>
            <person name="Buchheim M."/>
            <person name="Magnuson J."/>
        </authorList>
    </citation>
    <scope>NUCLEOTIDE SEQUENCE</scope>
    <source>
        <strain evidence="2">CCAP 19/18</strain>
    </source>
</reference>
<feature type="non-terminal residue" evidence="2">
    <location>
        <position position="1"/>
    </location>
</feature>
<gene>
    <name evidence="2" type="ORF">DUNSADRAFT_9570</name>
</gene>
<proteinExistence type="predicted"/>
<evidence type="ECO:0000313" key="3">
    <source>
        <dbReference type="Proteomes" id="UP000815325"/>
    </source>
</evidence>
<sequence>DEVERLHAILARLAAEAEQGEPGSEASADQLHPQSSTPRVADVQAAMQRVHQVEHLQEQHLNEAEAAAGRMNLPSPTSIRAKLARQAQEKQQGEE</sequence>
<keyword evidence="3" id="KW-1185">Reference proteome</keyword>
<feature type="region of interest" description="Disordered" evidence="1">
    <location>
        <begin position="64"/>
        <end position="95"/>
    </location>
</feature>